<keyword evidence="8 9" id="KW-0472">Membrane</keyword>
<dbReference type="Proteomes" id="UP000824180">
    <property type="component" value="Unassembled WGS sequence"/>
</dbReference>
<evidence type="ECO:0000256" key="4">
    <source>
        <dbReference type="ARBA" id="ARBA00022475"/>
    </source>
</evidence>
<comment type="caution">
    <text evidence="13">The sequence shown here is derived from an EMBL/GenBank/DDBJ whole genome shotgun (WGS) entry which is preliminary data.</text>
</comment>
<dbReference type="EMBL" id="JAHLFK010000004">
    <property type="protein sequence ID" value="MBU3829422.1"/>
    <property type="molecule type" value="Genomic_DNA"/>
</dbReference>
<dbReference type="PANTHER" id="PTHR30614">
    <property type="entry name" value="MEMBRANE COMPONENT OF AMINO ACID ABC TRANSPORTER"/>
    <property type="match status" value="1"/>
</dbReference>
<dbReference type="InterPro" id="IPR001638">
    <property type="entry name" value="Solute-binding_3/MltF_N"/>
</dbReference>
<dbReference type="SUPFAM" id="SSF161098">
    <property type="entry name" value="MetI-like"/>
    <property type="match status" value="1"/>
</dbReference>
<reference evidence="13" key="2">
    <citation type="submission" date="2021-04" db="EMBL/GenBank/DDBJ databases">
        <authorList>
            <person name="Gilroy R."/>
        </authorList>
    </citation>
    <scope>NUCLEOTIDE SEQUENCE</scope>
    <source>
        <strain evidence="13">876</strain>
    </source>
</reference>
<evidence type="ECO:0000256" key="10">
    <source>
        <dbReference type="SAM" id="MobiDB-lite"/>
    </source>
</evidence>
<organism evidence="13 14">
    <name type="scientific">Candidatus Limosilactobacillus merdavium</name>
    <dbReference type="NCBI Taxonomy" id="2838651"/>
    <lineage>
        <taxon>Bacteria</taxon>
        <taxon>Bacillati</taxon>
        <taxon>Bacillota</taxon>
        <taxon>Bacilli</taxon>
        <taxon>Lactobacillales</taxon>
        <taxon>Lactobacillaceae</taxon>
        <taxon>Limosilactobacillus</taxon>
    </lineage>
</organism>
<evidence type="ECO:0000256" key="8">
    <source>
        <dbReference type="ARBA" id="ARBA00023136"/>
    </source>
</evidence>
<evidence type="ECO:0000256" key="11">
    <source>
        <dbReference type="SAM" id="SignalP"/>
    </source>
</evidence>
<evidence type="ECO:0000256" key="1">
    <source>
        <dbReference type="ARBA" id="ARBA00004651"/>
    </source>
</evidence>
<dbReference type="Pfam" id="PF00497">
    <property type="entry name" value="SBP_bac_3"/>
    <property type="match status" value="1"/>
</dbReference>
<evidence type="ECO:0000256" key="2">
    <source>
        <dbReference type="ARBA" id="ARBA00010072"/>
    </source>
</evidence>
<dbReference type="PROSITE" id="PS50928">
    <property type="entry name" value="ABC_TM1"/>
    <property type="match status" value="1"/>
</dbReference>
<evidence type="ECO:0000256" key="3">
    <source>
        <dbReference type="ARBA" id="ARBA00022448"/>
    </source>
</evidence>
<feature type="chain" id="PRO_5039242930" evidence="11">
    <location>
        <begin position="27"/>
        <end position="508"/>
    </location>
</feature>
<evidence type="ECO:0000313" key="13">
    <source>
        <dbReference type="EMBL" id="MBU3829422.1"/>
    </source>
</evidence>
<dbReference type="InterPro" id="IPR000515">
    <property type="entry name" value="MetI-like"/>
</dbReference>
<dbReference type="AlphaFoldDB" id="A0A9E2KUK1"/>
<keyword evidence="7 9" id="KW-1133">Transmembrane helix</keyword>
<dbReference type="Pfam" id="PF00528">
    <property type="entry name" value="BPD_transp_1"/>
    <property type="match status" value="1"/>
</dbReference>
<feature type="domain" description="ABC transmembrane type-1" evidence="12">
    <location>
        <begin position="309"/>
        <end position="489"/>
    </location>
</feature>
<gene>
    <name evidence="13" type="ORF">H9843_00725</name>
</gene>
<keyword evidence="3 9" id="KW-0813">Transport</keyword>
<evidence type="ECO:0000256" key="9">
    <source>
        <dbReference type="RuleBase" id="RU363032"/>
    </source>
</evidence>
<feature type="signal peptide" evidence="11">
    <location>
        <begin position="1"/>
        <end position="26"/>
    </location>
</feature>
<keyword evidence="5 9" id="KW-0812">Transmembrane</keyword>
<dbReference type="NCBIfam" id="TIGR01726">
    <property type="entry name" value="HEQRo_perm_3TM"/>
    <property type="match status" value="1"/>
</dbReference>
<keyword evidence="6" id="KW-0029">Amino-acid transport</keyword>
<dbReference type="InterPro" id="IPR043429">
    <property type="entry name" value="ArtM/GltK/GlnP/TcyL/YhdX-like"/>
</dbReference>
<dbReference type="InterPro" id="IPR010065">
    <property type="entry name" value="AA_ABC_transptr_permease_3TM"/>
</dbReference>
<dbReference type="GO" id="GO:0006865">
    <property type="term" value="P:amino acid transport"/>
    <property type="evidence" value="ECO:0007669"/>
    <property type="project" value="UniProtKB-KW"/>
</dbReference>
<evidence type="ECO:0000313" key="14">
    <source>
        <dbReference type="Proteomes" id="UP000824180"/>
    </source>
</evidence>
<feature type="transmembrane region" description="Helical" evidence="9">
    <location>
        <begin position="363"/>
        <end position="387"/>
    </location>
</feature>
<evidence type="ECO:0000259" key="12">
    <source>
        <dbReference type="PROSITE" id="PS50928"/>
    </source>
</evidence>
<dbReference type="GO" id="GO:0043190">
    <property type="term" value="C:ATP-binding cassette (ABC) transporter complex"/>
    <property type="evidence" value="ECO:0007669"/>
    <property type="project" value="InterPro"/>
</dbReference>
<dbReference type="PANTHER" id="PTHR30614:SF20">
    <property type="entry name" value="GLUTAMINE TRANSPORT SYSTEM PERMEASE PROTEIN GLNP"/>
    <property type="match status" value="1"/>
</dbReference>
<comment type="subcellular location">
    <subcellularLocation>
        <location evidence="1 9">Cell membrane</location>
        <topology evidence="1 9">Multi-pass membrane protein</topology>
    </subcellularLocation>
</comment>
<dbReference type="FunFam" id="1.10.3720.10:FF:000033">
    <property type="entry name" value="Polar amino acid ABC transporter permease"/>
    <property type="match status" value="1"/>
</dbReference>
<feature type="region of interest" description="Disordered" evidence="10">
    <location>
        <begin position="30"/>
        <end position="54"/>
    </location>
</feature>
<sequence>MKKHQALFLVLTLIISLLVTPITSLAATTSSSSSATSSSMSSTQSTSSSQTDNKLQEVKQKGTLVVGMSCDYPPYEFTTKQNGKTKYVGFEVDLAKKFAKDLGVKLVIKNMDFDSLLVALETGKVDCVIAGLNATPERKKSVNFSNTYYTGDNYFLVNKSDASKYTSIKDFKGKTVGAQNGTTQYTIIKDDIPGAQVKGLAKLTQLVLALQSHKVDAVLCDAATARAYASNNSNLAAVKAKFSFHMPGTAMAFKKGDNSLLEAGNQTIKQVKQQNLINKEYLPQAASYMKTYHKNNTVASYWKYFAKGIEYTLIITIISVFFGFLLGILFALMRLSKNKLLHSIAVCYIEFIRGTPMMVQVMFVYFGIGAIIQSLPALTSGIIAVSINSGAYVAEIIRSGIQSVDTGQTEASRSLGMSKKQSFQYVILPQALKNIWPALGNEFITLLKDSSIVSVIGVGELMYQTQLVQSATYKGVLPLFITMIIYFILTFTTSNILRYFERKMNHAE</sequence>
<name>A0A9E2KUK1_9LACO</name>
<evidence type="ECO:0000256" key="7">
    <source>
        <dbReference type="ARBA" id="ARBA00022989"/>
    </source>
</evidence>
<keyword evidence="11" id="KW-0732">Signal</keyword>
<dbReference type="Gene3D" id="1.10.3720.10">
    <property type="entry name" value="MetI-like"/>
    <property type="match status" value="1"/>
</dbReference>
<comment type="similarity">
    <text evidence="2">Belongs to the binding-protein-dependent transport system permease family. HisMQ subfamily.</text>
</comment>
<dbReference type="CDD" id="cd06261">
    <property type="entry name" value="TM_PBP2"/>
    <property type="match status" value="1"/>
</dbReference>
<dbReference type="GO" id="GO:0022857">
    <property type="term" value="F:transmembrane transporter activity"/>
    <property type="evidence" value="ECO:0007669"/>
    <property type="project" value="InterPro"/>
</dbReference>
<dbReference type="SUPFAM" id="SSF53850">
    <property type="entry name" value="Periplasmic binding protein-like II"/>
    <property type="match status" value="1"/>
</dbReference>
<dbReference type="SMART" id="SM00062">
    <property type="entry name" value="PBPb"/>
    <property type="match status" value="1"/>
</dbReference>
<feature type="compositionally biased region" description="Low complexity" evidence="10">
    <location>
        <begin position="30"/>
        <end position="51"/>
    </location>
</feature>
<reference evidence="13" key="1">
    <citation type="journal article" date="2021" name="PeerJ">
        <title>Extensive microbial diversity within the chicken gut microbiome revealed by metagenomics and culture.</title>
        <authorList>
            <person name="Gilroy R."/>
            <person name="Ravi A."/>
            <person name="Getino M."/>
            <person name="Pursley I."/>
            <person name="Horton D.L."/>
            <person name="Alikhan N.F."/>
            <person name="Baker D."/>
            <person name="Gharbi K."/>
            <person name="Hall N."/>
            <person name="Watson M."/>
            <person name="Adriaenssens E.M."/>
            <person name="Foster-Nyarko E."/>
            <person name="Jarju S."/>
            <person name="Secka A."/>
            <person name="Antonio M."/>
            <person name="Oren A."/>
            <person name="Chaudhuri R.R."/>
            <person name="La Ragione R."/>
            <person name="Hildebrand F."/>
            <person name="Pallen M.J."/>
        </authorList>
    </citation>
    <scope>NUCLEOTIDE SEQUENCE</scope>
    <source>
        <strain evidence="13">876</strain>
    </source>
</reference>
<evidence type="ECO:0000256" key="6">
    <source>
        <dbReference type="ARBA" id="ARBA00022970"/>
    </source>
</evidence>
<dbReference type="InterPro" id="IPR035906">
    <property type="entry name" value="MetI-like_sf"/>
</dbReference>
<evidence type="ECO:0000256" key="5">
    <source>
        <dbReference type="ARBA" id="ARBA00022692"/>
    </source>
</evidence>
<feature type="transmembrane region" description="Helical" evidence="9">
    <location>
        <begin position="311"/>
        <end position="332"/>
    </location>
</feature>
<dbReference type="Gene3D" id="3.40.190.10">
    <property type="entry name" value="Periplasmic binding protein-like II"/>
    <property type="match status" value="2"/>
</dbReference>
<protein>
    <submittedName>
        <fullName evidence="13">ABC transporter substrate-binding protein/permease</fullName>
    </submittedName>
</protein>
<feature type="transmembrane region" description="Helical" evidence="9">
    <location>
        <begin position="476"/>
        <end position="497"/>
    </location>
</feature>
<keyword evidence="4" id="KW-1003">Cell membrane</keyword>
<proteinExistence type="inferred from homology"/>
<accession>A0A9E2KUK1</accession>